<dbReference type="EMBL" id="SRID01000222">
    <property type="protein sequence ID" value="TGB01337.1"/>
    <property type="molecule type" value="Genomic_DNA"/>
</dbReference>
<gene>
    <name evidence="1" type="ORF">E4099_21190</name>
</gene>
<evidence type="ECO:0000313" key="1">
    <source>
        <dbReference type="EMBL" id="TGB01337.1"/>
    </source>
</evidence>
<dbReference type="Proteomes" id="UP000297948">
    <property type="component" value="Unassembled WGS sequence"/>
</dbReference>
<protein>
    <recommendedName>
        <fullName evidence="3">Roadblock/LC7 domain-containing protein</fullName>
    </recommendedName>
</protein>
<name>A0A4Z0GWH3_9ACTN</name>
<organism evidence="1 2">
    <name type="scientific">Streptomyces palmae</name>
    <dbReference type="NCBI Taxonomy" id="1701085"/>
    <lineage>
        <taxon>Bacteria</taxon>
        <taxon>Bacillati</taxon>
        <taxon>Actinomycetota</taxon>
        <taxon>Actinomycetes</taxon>
        <taxon>Kitasatosporales</taxon>
        <taxon>Streptomycetaceae</taxon>
        <taxon>Streptomyces</taxon>
    </lineage>
</organism>
<dbReference type="RefSeq" id="WP_135340679.1">
    <property type="nucleotide sequence ID" value="NZ_JBHLTX010000013.1"/>
</dbReference>
<dbReference type="AlphaFoldDB" id="A0A4Z0GWH3"/>
<reference evidence="1 2" key="1">
    <citation type="submission" date="2019-03" db="EMBL/GenBank/DDBJ databases">
        <authorList>
            <person name="Gonzalez-Pimentel J.L."/>
        </authorList>
    </citation>
    <scope>NUCLEOTIDE SEQUENCE [LARGE SCALE GENOMIC DNA]</scope>
    <source>
        <strain evidence="1 2">JCM 31289</strain>
    </source>
</reference>
<accession>A0A4Z0GWH3</accession>
<evidence type="ECO:0008006" key="3">
    <source>
        <dbReference type="Google" id="ProtNLM"/>
    </source>
</evidence>
<evidence type="ECO:0000313" key="2">
    <source>
        <dbReference type="Proteomes" id="UP000297948"/>
    </source>
</evidence>
<dbReference type="OrthoDB" id="3781969at2"/>
<keyword evidence="2" id="KW-1185">Reference proteome</keyword>
<proteinExistence type="predicted"/>
<comment type="caution">
    <text evidence="1">The sequence shown here is derived from an EMBL/GenBank/DDBJ whole genome shotgun (WGS) entry which is preliminary data.</text>
</comment>
<sequence length="124" mass="13338">MPNTDMSLKDAMSSIDGALGVALVDYNSGMALGTLGGGPELDLTVAAAGNTDVVRAKLRAIEILNLGESIEDILITLSSQYHLIRPLTSRAGSSLFLYLALDRKRANLAMARHQLRRIESELEI</sequence>